<feature type="transmembrane region" description="Helical" evidence="1">
    <location>
        <begin position="265"/>
        <end position="286"/>
    </location>
</feature>
<dbReference type="CDD" id="cd17332">
    <property type="entry name" value="MFS_MelB_like"/>
    <property type="match status" value="1"/>
</dbReference>
<gene>
    <name evidence="2" type="ORF">H8S40_04980</name>
</gene>
<dbReference type="Gene3D" id="1.20.1250.20">
    <property type="entry name" value="MFS general substrate transporter like domains"/>
    <property type="match status" value="2"/>
</dbReference>
<keyword evidence="1" id="KW-0472">Membrane</keyword>
<feature type="transmembrane region" description="Helical" evidence="1">
    <location>
        <begin position="144"/>
        <end position="169"/>
    </location>
</feature>
<dbReference type="Proteomes" id="UP000631576">
    <property type="component" value="Unassembled WGS sequence"/>
</dbReference>
<dbReference type="SUPFAM" id="SSF103473">
    <property type="entry name" value="MFS general substrate transporter"/>
    <property type="match status" value="1"/>
</dbReference>
<feature type="transmembrane region" description="Helical" evidence="1">
    <location>
        <begin position="366"/>
        <end position="388"/>
    </location>
</feature>
<dbReference type="EMBL" id="JACOPE010000001">
    <property type="protein sequence ID" value="MBC5682926.1"/>
    <property type="molecule type" value="Genomic_DNA"/>
</dbReference>
<feature type="transmembrane region" description="Helical" evidence="1">
    <location>
        <begin position="298"/>
        <end position="315"/>
    </location>
</feature>
<evidence type="ECO:0000256" key="1">
    <source>
        <dbReference type="SAM" id="Phobius"/>
    </source>
</evidence>
<feature type="transmembrane region" description="Helical" evidence="1">
    <location>
        <begin position="181"/>
        <end position="201"/>
    </location>
</feature>
<name>A0ABR7G827_9FIRM</name>
<evidence type="ECO:0000313" key="2">
    <source>
        <dbReference type="EMBL" id="MBC5682926.1"/>
    </source>
</evidence>
<keyword evidence="1" id="KW-0812">Transmembrane</keyword>
<feature type="transmembrane region" description="Helical" evidence="1">
    <location>
        <begin position="233"/>
        <end position="259"/>
    </location>
</feature>
<proteinExistence type="predicted"/>
<feature type="transmembrane region" description="Helical" evidence="1">
    <location>
        <begin position="78"/>
        <end position="98"/>
    </location>
</feature>
<keyword evidence="3" id="KW-1185">Reference proteome</keyword>
<sequence>MKKTTKNSIYYSMGFMSQNIIWYMINTYLMLFYTDVVSLSAGAISTIMLVARVWDAVNDPMMGAIVDKTKSKWGKFRPYIIIAPPFLAIFDILTFTVWPVEGTMKAVLCGVSYILAGMAYTAVGVAINGIVNRLSTDSNEKMKIISIANVASNVLQTVLAAAAMPMILFFSHSDTANGKGFFWTTVILAIVSVPLFLVCGFKCKEVEIVEPPKKENSGSFVKDLKLMTKNKPLMISIISLFIGVVGAMARMSLLTYYIIYVVGSYTMISAVFTTLTVCQIVGTATLPWGTKKFGKKGYMIILLIINAASDLVLFFNGHPTIAFVLGVSIIGGFSQSVGSISYGMMCDSIDYGDYKFGIRNEGLSSSLMSFAIKLASAITGSLSIWLLAATGYVAGAQQSASAMTGINVIVNLIPALLQLVGIIPLIWYKLDSKKMDEIAVALKERNSR</sequence>
<accession>A0ABR7G827</accession>
<comment type="caution">
    <text evidence="2">The sequence shown here is derived from an EMBL/GenBank/DDBJ whole genome shotgun (WGS) entry which is preliminary data.</text>
</comment>
<dbReference type="InterPro" id="IPR036259">
    <property type="entry name" value="MFS_trans_sf"/>
</dbReference>
<dbReference type="InterPro" id="IPR001927">
    <property type="entry name" value="Na/Gal_symport"/>
</dbReference>
<feature type="transmembrane region" description="Helical" evidence="1">
    <location>
        <begin position="408"/>
        <end position="428"/>
    </location>
</feature>
<feature type="transmembrane region" description="Helical" evidence="1">
    <location>
        <begin position="110"/>
        <end position="132"/>
    </location>
</feature>
<evidence type="ECO:0000313" key="3">
    <source>
        <dbReference type="Proteomes" id="UP000631576"/>
    </source>
</evidence>
<feature type="transmembrane region" description="Helical" evidence="1">
    <location>
        <begin position="9"/>
        <end position="31"/>
    </location>
</feature>
<dbReference type="PANTHER" id="PTHR11328:SF24">
    <property type="entry name" value="MAJOR FACILITATOR SUPERFAMILY (MFS) PROFILE DOMAIN-CONTAINING PROTEIN"/>
    <property type="match status" value="1"/>
</dbReference>
<reference evidence="2 3" key="1">
    <citation type="submission" date="2020-08" db="EMBL/GenBank/DDBJ databases">
        <title>Genome public.</title>
        <authorList>
            <person name="Liu C."/>
            <person name="Sun Q."/>
        </authorList>
    </citation>
    <scope>NUCLEOTIDE SEQUENCE [LARGE SCALE GENOMIC DNA]</scope>
    <source>
        <strain evidence="2 3">NSJ-13</strain>
    </source>
</reference>
<dbReference type="RefSeq" id="WP_186864722.1">
    <property type="nucleotide sequence ID" value="NZ_JACOPE010000001.1"/>
</dbReference>
<feature type="transmembrane region" description="Helical" evidence="1">
    <location>
        <begin position="321"/>
        <end position="345"/>
    </location>
</feature>
<organism evidence="2 3">
    <name type="scientific">Ruminococcus hominis</name>
    <dbReference type="NCBI Taxonomy" id="2763065"/>
    <lineage>
        <taxon>Bacteria</taxon>
        <taxon>Bacillati</taxon>
        <taxon>Bacillota</taxon>
        <taxon>Clostridia</taxon>
        <taxon>Eubacteriales</taxon>
        <taxon>Oscillospiraceae</taxon>
        <taxon>Ruminococcus</taxon>
    </lineage>
</organism>
<dbReference type="InterPro" id="IPR039672">
    <property type="entry name" value="MFS_2"/>
</dbReference>
<dbReference type="PANTHER" id="PTHR11328">
    <property type="entry name" value="MAJOR FACILITATOR SUPERFAMILY DOMAIN-CONTAINING PROTEIN"/>
    <property type="match status" value="1"/>
</dbReference>
<keyword evidence="1" id="KW-1133">Transmembrane helix</keyword>
<protein>
    <submittedName>
        <fullName evidence="2">MFS transporter</fullName>
    </submittedName>
</protein>
<dbReference type="Pfam" id="PF13347">
    <property type="entry name" value="MFS_2"/>
    <property type="match status" value="1"/>
</dbReference>
<dbReference type="NCBIfam" id="TIGR00792">
    <property type="entry name" value="gph"/>
    <property type="match status" value="1"/>
</dbReference>